<dbReference type="RefSeq" id="XP_023262711.1">
    <property type="nucleotide sequence ID" value="XM_023406943.1"/>
</dbReference>
<dbReference type="PANTHER" id="PTHR10127">
    <property type="entry name" value="DISCOIDIN, CUB, EGF, LAMININ , AND ZINC METALLOPROTEASE DOMAIN CONTAINING"/>
    <property type="match status" value="1"/>
</dbReference>
<dbReference type="OrthoDB" id="291007at2759"/>
<feature type="signal peptide" evidence="2">
    <location>
        <begin position="1"/>
        <end position="21"/>
    </location>
</feature>
<dbReference type="AlphaFoldDB" id="A0A3B4WJU2"/>
<feature type="domain" description="Peptidase M12A" evidence="3">
    <location>
        <begin position="60"/>
        <end position="258"/>
    </location>
</feature>
<proteinExistence type="predicted"/>
<dbReference type="EC" id="3.4.24.-" evidence="2"/>
<dbReference type="SUPFAM" id="SSF55486">
    <property type="entry name" value="Metalloproteases ('zincins'), catalytic domain"/>
    <property type="match status" value="1"/>
</dbReference>
<keyword evidence="1 2" id="KW-0645">Protease</keyword>
<keyword evidence="1 2" id="KW-0479">Metal-binding</keyword>
<dbReference type="GO" id="GO:0008270">
    <property type="term" value="F:zinc ion binding"/>
    <property type="evidence" value="ECO:0007669"/>
    <property type="project" value="UniProtKB-UniRule"/>
</dbReference>
<comment type="caution">
    <text evidence="1">Lacks conserved residue(s) required for the propagation of feature annotation.</text>
</comment>
<protein>
    <recommendedName>
        <fullName evidence="2">Metalloendopeptidase</fullName>
        <ecNumber evidence="2">3.4.24.-</ecNumber>
    </recommendedName>
</protein>
<dbReference type="Ensembl" id="ENSSLDT00000004357.1">
    <property type="protein sequence ID" value="ENSSLDP00000004215.1"/>
    <property type="gene ID" value="ENSSLDG00000003362.1"/>
</dbReference>
<dbReference type="Pfam" id="PF01400">
    <property type="entry name" value="Astacin"/>
    <property type="match status" value="1"/>
</dbReference>
<keyword evidence="1 2" id="KW-0482">Metalloprotease</keyword>
<dbReference type="PANTHER" id="PTHR10127:SF899">
    <property type="entry name" value="ASTACIN-LIKE METALLOENDOPEPTIDASE-RELATED"/>
    <property type="match status" value="1"/>
</dbReference>
<feature type="binding site" evidence="1">
    <location>
        <position position="168"/>
    </location>
    <ligand>
        <name>Zn(2+)</name>
        <dbReference type="ChEBI" id="CHEBI:29105"/>
        <note>catalytic</note>
    </ligand>
</feature>
<accession>A0A3B4WJU2</accession>
<evidence type="ECO:0000313" key="5">
    <source>
        <dbReference type="Proteomes" id="UP000261360"/>
    </source>
</evidence>
<dbReference type="PROSITE" id="PS51864">
    <property type="entry name" value="ASTACIN"/>
    <property type="match status" value="1"/>
</dbReference>
<evidence type="ECO:0000259" key="3">
    <source>
        <dbReference type="PROSITE" id="PS51864"/>
    </source>
</evidence>
<keyword evidence="1 2" id="KW-0378">Hydrolase</keyword>
<dbReference type="GeneTree" id="ENSGT00940000163716"/>
<dbReference type="KEGG" id="slal:111655506"/>
<dbReference type="GeneID" id="111655506"/>
<feature type="active site" evidence="1">
    <location>
        <position position="159"/>
    </location>
</feature>
<dbReference type="InterPro" id="IPR001506">
    <property type="entry name" value="Peptidase_M12A"/>
</dbReference>
<dbReference type="RefSeq" id="XP_023262712.1">
    <property type="nucleotide sequence ID" value="XM_023406944.1"/>
</dbReference>
<dbReference type="PRINTS" id="PR00480">
    <property type="entry name" value="ASTACIN"/>
</dbReference>
<reference evidence="4" key="1">
    <citation type="submission" date="2025-08" db="UniProtKB">
        <authorList>
            <consortium name="Ensembl"/>
        </authorList>
    </citation>
    <scope>IDENTIFICATION</scope>
</reference>
<dbReference type="SMART" id="SM00235">
    <property type="entry name" value="ZnMc"/>
    <property type="match status" value="1"/>
</dbReference>
<comment type="cofactor">
    <cofactor evidence="1 2">
        <name>Zn(2+)</name>
        <dbReference type="ChEBI" id="CHEBI:29105"/>
    </cofactor>
    <text evidence="1 2">Binds 1 zinc ion per subunit.</text>
</comment>
<feature type="chain" id="PRO_5017100470" description="Metalloendopeptidase" evidence="2">
    <location>
        <begin position="22"/>
        <end position="259"/>
    </location>
</feature>
<dbReference type="InterPro" id="IPR024079">
    <property type="entry name" value="MetalloPept_cat_dom_sf"/>
</dbReference>
<reference evidence="4" key="2">
    <citation type="submission" date="2025-09" db="UniProtKB">
        <authorList>
            <consortium name="Ensembl"/>
        </authorList>
    </citation>
    <scope>IDENTIFICATION</scope>
</reference>
<dbReference type="Gene3D" id="3.40.390.10">
    <property type="entry name" value="Collagenase (Catalytic Domain)"/>
    <property type="match status" value="1"/>
</dbReference>
<keyword evidence="1 2" id="KW-0862">Zinc</keyword>
<evidence type="ECO:0000256" key="2">
    <source>
        <dbReference type="RuleBase" id="RU361183"/>
    </source>
</evidence>
<keyword evidence="5" id="KW-1185">Reference proteome</keyword>
<sequence>MTPAFLVLLFFSLTGIPPGATDDGGQRNASMDVSEVIARANEGIRTHLTHGDIVPNLNRNADPCTARGCKWPKRGRYVIVPVSISSAYTTSERNIIIRALVTFHKSTCIRFVWRRWWHRNYLYFFSGSGCWSYLGRQRRGQRISLRRNGCLYTDTVQHEALHALGFHHEQVRSDRDQYVNILFQNIRSGVESNFRKVQTNNLGTPYDFQSVMHYSKFAFSKNGQPTIVAKSNPNLNFGQATTMSANDIARVNRLYQCSN</sequence>
<organism evidence="4 5">
    <name type="scientific">Seriola lalandi dorsalis</name>
    <dbReference type="NCBI Taxonomy" id="1841481"/>
    <lineage>
        <taxon>Eukaryota</taxon>
        <taxon>Metazoa</taxon>
        <taxon>Chordata</taxon>
        <taxon>Craniata</taxon>
        <taxon>Vertebrata</taxon>
        <taxon>Euteleostomi</taxon>
        <taxon>Actinopterygii</taxon>
        <taxon>Neopterygii</taxon>
        <taxon>Teleostei</taxon>
        <taxon>Neoteleostei</taxon>
        <taxon>Acanthomorphata</taxon>
        <taxon>Carangaria</taxon>
        <taxon>Carangiformes</taxon>
        <taxon>Carangidae</taxon>
        <taxon>Seriola</taxon>
    </lineage>
</organism>
<dbReference type="GO" id="GO:0006508">
    <property type="term" value="P:proteolysis"/>
    <property type="evidence" value="ECO:0007669"/>
    <property type="project" value="UniProtKB-KW"/>
</dbReference>
<dbReference type="InterPro" id="IPR006026">
    <property type="entry name" value="Peptidase_Metallo"/>
</dbReference>
<keyword evidence="2" id="KW-0732">Signal</keyword>
<name>A0A3B4WJU2_SERLL</name>
<feature type="binding site" evidence="1">
    <location>
        <position position="158"/>
    </location>
    <ligand>
        <name>Zn(2+)</name>
        <dbReference type="ChEBI" id="CHEBI:29105"/>
        <note>catalytic</note>
    </ligand>
</feature>
<dbReference type="GO" id="GO:0004222">
    <property type="term" value="F:metalloendopeptidase activity"/>
    <property type="evidence" value="ECO:0007669"/>
    <property type="project" value="UniProtKB-UniRule"/>
</dbReference>
<feature type="binding site" evidence="1">
    <location>
        <position position="162"/>
    </location>
    <ligand>
        <name>Zn(2+)</name>
        <dbReference type="ChEBI" id="CHEBI:29105"/>
        <note>catalytic</note>
    </ligand>
</feature>
<evidence type="ECO:0000256" key="1">
    <source>
        <dbReference type="PROSITE-ProRule" id="PRU01211"/>
    </source>
</evidence>
<dbReference type="Proteomes" id="UP000261360">
    <property type="component" value="Unplaced"/>
</dbReference>
<evidence type="ECO:0000313" key="4">
    <source>
        <dbReference type="Ensembl" id="ENSSLDP00000004215.1"/>
    </source>
</evidence>